<feature type="domain" description="Glycoside hydrolase family 3 N-terminal" evidence="6">
    <location>
        <begin position="18"/>
        <end position="285"/>
    </location>
</feature>
<evidence type="ECO:0000256" key="2">
    <source>
        <dbReference type="ARBA" id="ARBA00005336"/>
    </source>
</evidence>
<accession>A0A547PXM6</accession>
<dbReference type="Proteomes" id="UP000318590">
    <property type="component" value="Unassembled WGS sequence"/>
</dbReference>
<keyword evidence="8" id="KW-1185">Reference proteome</keyword>
<evidence type="ECO:0000256" key="1">
    <source>
        <dbReference type="ARBA" id="ARBA00001231"/>
    </source>
</evidence>
<comment type="catalytic activity">
    <reaction evidence="1">
        <text>Hydrolysis of terminal non-reducing N-acetyl-D-hexosamine residues in N-acetyl-beta-D-hexosaminides.</text>
        <dbReference type="EC" id="3.2.1.52"/>
    </reaction>
</comment>
<dbReference type="InterPro" id="IPR050226">
    <property type="entry name" value="NagZ_Beta-hexosaminidase"/>
</dbReference>
<keyword evidence="4 7" id="KW-0378">Hydrolase</keyword>
<sequence>MSPAAIIFGCAGPRLSADEAAFFANANPFGFIVFARNVETPDQLRALTSELRAAVGRNAPVLVDQEGGRVQRLTAPHWREWLPPLDHMRAAGADAERVMWLRARLQAEELRSVGIDVNCAPTADLARPETHPFLRNRCLGETVETVIMGARATADGLLAGGVLPVLKHIPGHGRARADSHKNLPHVAASRVELTDDFEPFRALADLPMAMTAHVAYHALSDAPATVDPTMIRLIREEIGFKGLLMTDDIFMEALGGTVPERSRVALSAGCDLVLHCHGDMREMEATMCEITPLPTEVVERAEAALALRDRVEPVEIGALEDELARYG</sequence>
<dbReference type="OrthoDB" id="9786661at2"/>
<dbReference type="InterPro" id="IPR017853">
    <property type="entry name" value="GH"/>
</dbReference>
<dbReference type="PANTHER" id="PTHR30480:SF13">
    <property type="entry name" value="BETA-HEXOSAMINIDASE"/>
    <property type="match status" value="1"/>
</dbReference>
<evidence type="ECO:0000313" key="8">
    <source>
        <dbReference type="Proteomes" id="UP000318590"/>
    </source>
</evidence>
<dbReference type="GO" id="GO:0009254">
    <property type="term" value="P:peptidoglycan turnover"/>
    <property type="evidence" value="ECO:0007669"/>
    <property type="project" value="TreeGrafter"/>
</dbReference>
<dbReference type="EC" id="3.2.1.52" evidence="3"/>
<organism evidence="7 8">
    <name type="scientific">Palleronia caenipelagi</name>
    <dbReference type="NCBI Taxonomy" id="2489174"/>
    <lineage>
        <taxon>Bacteria</taxon>
        <taxon>Pseudomonadati</taxon>
        <taxon>Pseudomonadota</taxon>
        <taxon>Alphaproteobacteria</taxon>
        <taxon>Rhodobacterales</taxon>
        <taxon>Roseobacteraceae</taxon>
        <taxon>Palleronia</taxon>
    </lineage>
</organism>
<dbReference type="SUPFAM" id="SSF51445">
    <property type="entry name" value="(Trans)glycosidases"/>
    <property type="match status" value="1"/>
</dbReference>
<evidence type="ECO:0000256" key="5">
    <source>
        <dbReference type="ARBA" id="ARBA00023295"/>
    </source>
</evidence>
<reference evidence="7 8" key="1">
    <citation type="submission" date="2019-06" db="EMBL/GenBank/DDBJ databases">
        <title>Paenimaribius caenipelagi gen. nov., sp. nov., isolated from a tidal flat.</title>
        <authorList>
            <person name="Yoon J.-H."/>
        </authorList>
    </citation>
    <scope>NUCLEOTIDE SEQUENCE [LARGE SCALE GENOMIC DNA]</scope>
    <source>
        <strain evidence="7 8">JBTF-M29</strain>
    </source>
</reference>
<name>A0A547PXM6_9RHOB</name>
<dbReference type="GO" id="GO:0004563">
    <property type="term" value="F:beta-N-acetylhexosaminidase activity"/>
    <property type="evidence" value="ECO:0007669"/>
    <property type="project" value="UniProtKB-EC"/>
</dbReference>
<proteinExistence type="inferred from homology"/>
<dbReference type="Gene3D" id="3.20.20.300">
    <property type="entry name" value="Glycoside hydrolase, family 3, N-terminal domain"/>
    <property type="match status" value="1"/>
</dbReference>
<dbReference type="InterPro" id="IPR001764">
    <property type="entry name" value="Glyco_hydro_3_N"/>
</dbReference>
<dbReference type="AlphaFoldDB" id="A0A547PXM6"/>
<evidence type="ECO:0000313" key="7">
    <source>
        <dbReference type="EMBL" id="TRD18882.1"/>
    </source>
</evidence>
<gene>
    <name evidence="7" type="ORF">FEV53_11670</name>
</gene>
<protein>
    <recommendedName>
        <fullName evidence="3">beta-N-acetylhexosaminidase</fullName>
        <ecNumber evidence="3">3.2.1.52</ecNumber>
    </recommendedName>
</protein>
<dbReference type="EMBL" id="VFSV01000019">
    <property type="protein sequence ID" value="TRD18882.1"/>
    <property type="molecule type" value="Genomic_DNA"/>
</dbReference>
<evidence type="ECO:0000259" key="6">
    <source>
        <dbReference type="Pfam" id="PF00933"/>
    </source>
</evidence>
<dbReference type="Pfam" id="PF00933">
    <property type="entry name" value="Glyco_hydro_3"/>
    <property type="match status" value="1"/>
</dbReference>
<dbReference type="InterPro" id="IPR036962">
    <property type="entry name" value="Glyco_hydro_3_N_sf"/>
</dbReference>
<dbReference type="RefSeq" id="WP_142834977.1">
    <property type="nucleotide sequence ID" value="NZ_VFSV01000019.1"/>
</dbReference>
<evidence type="ECO:0000256" key="3">
    <source>
        <dbReference type="ARBA" id="ARBA00012663"/>
    </source>
</evidence>
<comment type="similarity">
    <text evidence="2">Belongs to the glycosyl hydrolase 3 family.</text>
</comment>
<dbReference type="PANTHER" id="PTHR30480">
    <property type="entry name" value="BETA-HEXOSAMINIDASE-RELATED"/>
    <property type="match status" value="1"/>
</dbReference>
<evidence type="ECO:0000256" key="4">
    <source>
        <dbReference type="ARBA" id="ARBA00022801"/>
    </source>
</evidence>
<dbReference type="GO" id="GO:0005975">
    <property type="term" value="P:carbohydrate metabolic process"/>
    <property type="evidence" value="ECO:0007669"/>
    <property type="project" value="InterPro"/>
</dbReference>
<comment type="caution">
    <text evidence="7">The sequence shown here is derived from an EMBL/GenBank/DDBJ whole genome shotgun (WGS) entry which is preliminary data.</text>
</comment>
<keyword evidence="5" id="KW-0326">Glycosidase</keyword>